<dbReference type="InterPro" id="IPR038765">
    <property type="entry name" value="Papain-like_cys_pep_sf"/>
</dbReference>
<dbReference type="GO" id="GO:0080090">
    <property type="term" value="P:regulation of primary metabolic process"/>
    <property type="evidence" value="ECO:0007669"/>
    <property type="project" value="UniProtKB-ARBA"/>
</dbReference>
<reference evidence="7 8" key="1">
    <citation type="journal article" date="2019" name="Nat. Ecol. Evol.">
        <title>Megaphylogeny resolves global patterns of mushroom evolution.</title>
        <authorList>
            <person name="Varga T."/>
            <person name="Krizsan K."/>
            <person name="Foldi C."/>
            <person name="Dima B."/>
            <person name="Sanchez-Garcia M."/>
            <person name="Sanchez-Ramirez S."/>
            <person name="Szollosi G.J."/>
            <person name="Szarkandi J.G."/>
            <person name="Papp V."/>
            <person name="Albert L."/>
            <person name="Andreopoulos W."/>
            <person name="Angelini C."/>
            <person name="Antonin V."/>
            <person name="Barry K.W."/>
            <person name="Bougher N.L."/>
            <person name="Buchanan P."/>
            <person name="Buyck B."/>
            <person name="Bense V."/>
            <person name="Catcheside P."/>
            <person name="Chovatia M."/>
            <person name="Cooper J."/>
            <person name="Damon W."/>
            <person name="Desjardin D."/>
            <person name="Finy P."/>
            <person name="Geml J."/>
            <person name="Haridas S."/>
            <person name="Hughes K."/>
            <person name="Justo A."/>
            <person name="Karasinski D."/>
            <person name="Kautmanova I."/>
            <person name="Kiss B."/>
            <person name="Kocsube S."/>
            <person name="Kotiranta H."/>
            <person name="LaButti K.M."/>
            <person name="Lechner B.E."/>
            <person name="Liimatainen K."/>
            <person name="Lipzen A."/>
            <person name="Lukacs Z."/>
            <person name="Mihaltcheva S."/>
            <person name="Morgado L.N."/>
            <person name="Niskanen T."/>
            <person name="Noordeloos M.E."/>
            <person name="Ohm R.A."/>
            <person name="Ortiz-Santana B."/>
            <person name="Ovrebo C."/>
            <person name="Racz N."/>
            <person name="Riley R."/>
            <person name="Savchenko A."/>
            <person name="Shiryaev A."/>
            <person name="Soop K."/>
            <person name="Spirin V."/>
            <person name="Szebenyi C."/>
            <person name="Tomsovsky M."/>
            <person name="Tulloss R.E."/>
            <person name="Uehling J."/>
            <person name="Grigoriev I.V."/>
            <person name="Vagvolgyi C."/>
            <person name="Papp T."/>
            <person name="Martin F.M."/>
            <person name="Miettinen O."/>
            <person name="Hibbett D.S."/>
            <person name="Nagy L.G."/>
        </authorList>
    </citation>
    <scope>NUCLEOTIDE SEQUENCE [LARGE SCALE GENOMIC DNA]</scope>
    <source>
        <strain evidence="7 8">CBS 309.79</strain>
    </source>
</reference>
<keyword evidence="2" id="KW-0645">Protease</keyword>
<dbReference type="Proteomes" id="UP000305067">
    <property type="component" value="Unassembled WGS sequence"/>
</dbReference>
<evidence type="ECO:0000256" key="1">
    <source>
        <dbReference type="ARBA" id="ARBA00005234"/>
    </source>
</evidence>
<dbReference type="STRING" id="1884261.A0A5C3QX11"/>
<dbReference type="GO" id="GO:0016926">
    <property type="term" value="P:protein desumoylation"/>
    <property type="evidence" value="ECO:0007669"/>
    <property type="project" value="TreeGrafter"/>
</dbReference>
<dbReference type="GO" id="GO:0060255">
    <property type="term" value="P:regulation of macromolecule metabolic process"/>
    <property type="evidence" value="ECO:0007669"/>
    <property type="project" value="UniProtKB-ARBA"/>
</dbReference>
<dbReference type="PANTHER" id="PTHR12606:SF141">
    <property type="entry name" value="GH15225P-RELATED"/>
    <property type="match status" value="1"/>
</dbReference>
<keyword evidence="3" id="KW-0378">Hydrolase</keyword>
<feature type="region of interest" description="Disordered" evidence="5">
    <location>
        <begin position="1"/>
        <end position="25"/>
    </location>
</feature>
<dbReference type="FunFam" id="3.40.395.10:FF:000001">
    <property type="entry name" value="Sentrin-specific protease 1"/>
    <property type="match status" value="1"/>
</dbReference>
<dbReference type="SUPFAM" id="SSF54001">
    <property type="entry name" value="Cysteine proteinases"/>
    <property type="match status" value="1"/>
</dbReference>
<dbReference type="EMBL" id="ML178815">
    <property type="protein sequence ID" value="TFL06452.1"/>
    <property type="molecule type" value="Genomic_DNA"/>
</dbReference>
<evidence type="ECO:0000256" key="3">
    <source>
        <dbReference type="ARBA" id="ARBA00022801"/>
    </source>
</evidence>
<proteinExistence type="inferred from homology"/>
<evidence type="ECO:0000313" key="8">
    <source>
        <dbReference type="Proteomes" id="UP000305067"/>
    </source>
</evidence>
<feature type="domain" description="Ubiquitin-like protease family profile" evidence="6">
    <location>
        <begin position="68"/>
        <end position="251"/>
    </location>
</feature>
<evidence type="ECO:0000313" key="7">
    <source>
        <dbReference type="EMBL" id="TFL06452.1"/>
    </source>
</evidence>
<sequence>MERALAKAKSTMNEPRPPKPFTPNFQKIWDSHAKTKLPPFPTALPPDKQQQLKAVQKKRGVVSKFAREQVNETDISRLGPKQWLNDECINFYGALILGRSEASKENAPAVNGNASKSKIPSQPLNCWYFSTFFWPKLFKDGYEAARLAKWTKKFDIFEKDIVLIPINHGNTHWTSAAINFRKKRIESYDSMAVYHKMVFKHLRGYLDSEHRNKKKKPFDFTGWEDYSPDDVPQQENGYDCGVFTCCFLEAISRGEDAFRFTQQHMPYLRQRLTVEIGTAQLLEPQ</sequence>
<dbReference type="OrthoDB" id="1939479at2759"/>
<dbReference type="Pfam" id="PF02902">
    <property type="entry name" value="Peptidase_C48"/>
    <property type="match status" value="1"/>
</dbReference>
<dbReference type="GO" id="GO:0006508">
    <property type="term" value="P:proteolysis"/>
    <property type="evidence" value="ECO:0007669"/>
    <property type="project" value="UniProtKB-KW"/>
</dbReference>
<organism evidence="7 8">
    <name type="scientific">Pterulicium gracile</name>
    <dbReference type="NCBI Taxonomy" id="1884261"/>
    <lineage>
        <taxon>Eukaryota</taxon>
        <taxon>Fungi</taxon>
        <taxon>Dikarya</taxon>
        <taxon>Basidiomycota</taxon>
        <taxon>Agaricomycotina</taxon>
        <taxon>Agaricomycetes</taxon>
        <taxon>Agaricomycetidae</taxon>
        <taxon>Agaricales</taxon>
        <taxon>Pleurotineae</taxon>
        <taxon>Pterulaceae</taxon>
        <taxon>Pterulicium</taxon>
    </lineage>
</organism>
<protein>
    <submittedName>
        <fullName evidence="7">Cysteine proteinase</fullName>
    </submittedName>
</protein>
<name>A0A5C3QX11_9AGAR</name>
<dbReference type="InterPro" id="IPR003653">
    <property type="entry name" value="Peptidase_C48_C"/>
</dbReference>
<dbReference type="Gene3D" id="3.40.395.10">
    <property type="entry name" value="Adenoviral Proteinase, Chain A"/>
    <property type="match status" value="1"/>
</dbReference>
<evidence type="ECO:0000256" key="2">
    <source>
        <dbReference type="ARBA" id="ARBA00022670"/>
    </source>
</evidence>
<gene>
    <name evidence="7" type="ORF">BDV98DRAFT_610054</name>
</gene>
<keyword evidence="4" id="KW-0788">Thiol protease</keyword>
<comment type="similarity">
    <text evidence="1">Belongs to the peptidase C48 family.</text>
</comment>
<evidence type="ECO:0000259" key="6">
    <source>
        <dbReference type="PROSITE" id="PS50600"/>
    </source>
</evidence>
<accession>A0A5C3QX11</accession>
<dbReference type="GO" id="GO:0005634">
    <property type="term" value="C:nucleus"/>
    <property type="evidence" value="ECO:0007669"/>
    <property type="project" value="TreeGrafter"/>
</dbReference>
<keyword evidence="8" id="KW-1185">Reference proteome</keyword>
<evidence type="ECO:0000256" key="4">
    <source>
        <dbReference type="ARBA" id="ARBA00022807"/>
    </source>
</evidence>
<dbReference type="PANTHER" id="PTHR12606">
    <property type="entry name" value="SENTRIN/SUMO-SPECIFIC PROTEASE"/>
    <property type="match status" value="1"/>
</dbReference>
<dbReference type="GO" id="GO:0016929">
    <property type="term" value="F:deSUMOylase activity"/>
    <property type="evidence" value="ECO:0007669"/>
    <property type="project" value="TreeGrafter"/>
</dbReference>
<dbReference type="PROSITE" id="PS50600">
    <property type="entry name" value="ULP_PROTEASE"/>
    <property type="match status" value="1"/>
</dbReference>
<evidence type="ECO:0000256" key="5">
    <source>
        <dbReference type="SAM" id="MobiDB-lite"/>
    </source>
</evidence>
<dbReference type="AlphaFoldDB" id="A0A5C3QX11"/>